<dbReference type="CDD" id="cd05568">
    <property type="entry name" value="PTS_IIB_bgl_like"/>
    <property type="match status" value="1"/>
</dbReference>
<dbReference type="AlphaFoldDB" id="R2Q3I8"/>
<dbReference type="SUPFAM" id="SSF55804">
    <property type="entry name" value="Phoshotransferase/anion transport protein"/>
    <property type="match status" value="1"/>
</dbReference>
<evidence type="ECO:0000256" key="3">
    <source>
        <dbReference type="ARBA" id="ARBA00023015"/>
    </source>
</evidence>
<feature type="domain" description="PRD" evidence="8">
    <location>
        <begin position="200"/>
        <end position="304"/>
    </location>
</feature>
<dbReference type="Gene3D" id="1.10.10.10">
    <property type="entry name" value="Winged helix-like DNA-binding domain superfamily/Winged helix DNA-binding domain"/>
    <property type="match status" value="1"/>
</dbReference>
<dbReference type="GO" id="GO:0003700">
    <property type="term" value="F:DNA-binding transcription factor activity"/>
    <property type="evidence" value="ECO:0007669"/>
    <property type="project" value="InterPro"/>
</dbReference>
<sequence length="725" mass="84205">MGSVEVIGVNRRINKILLDILHEKKQTLHSYASLFKVSEQTIRNDIKEINFQLEKDNDARIIFDEVGHLQISKEVDLNELLKTYGSFQDYHLSQDERRTILALLLVTSKDYVTTYYLSEYVLVSRNTLVSDIEELKLWFERNNLTLYSAVGKGYKVKGDEQRIRTAMTKLIIFNGLFDNDYDYAFSSESNIFQNLLLDIIDKQTRYREVGQLLLEVEKQEGVELSDFSYQEVVCYLLIMLERLQLGFRIEDSSELHRLRESSKYGFAKAISKKLSEHYAMSINEGETDYLVSILRSKSYIKNNSRKIDSIEMQILINEFIFNLTKELGIKYYLNSDLFELLENHLKLLIYRIKLNSSVKNALYDEVYHSYTDIFPLVKKHLQKIEEYLGKEVTDDELSFIVMYVMAILENTINSTFQGPIRIRLVCNSGSGTAQLIKVKLLAAFPHLEIVSVDSSHTLQKIQPENQDLIVSTVPLQFKKSPVVLVHPILTEEDIVAIQKAIYQIKPQQFIDQNYLITKEEKLIQSFLPVIEKYVDEENQENFLRDLEQFYRLNEQMTSDPQEVVRLSSILRLDHIVLDQTAADWQDAVRQAGEILQKDHYITSEYIDGMIDIIEENDPYIVISPGVAIPHAEASQGARRIGASFLRVKEAVCFNHKQNDPVKYVIAFSLPEGKSIGTCLYYFTEILATENFLERMDRCQTPEEIMLELKKMEDKVMGFSYEKNIM</sequence>
<gene>
    <name evidence="9" type="ORF">UAU_03671</name>
</gene>
<dbReference type="EMBL" id="AJAQ01000035">
    <property type="protein sequence ID" value="EOH91132.1"/>
    <property type="molecule type" value="Genomic_DNA"/>
</dbReference>
<dbReference type="Gene3D" id="3.40.930.10">
    <property type="entry name" value="Mannitol-specific EII, Chain A"/>
    <property type="match status" value="1"/>
</dbReference>
<evidence type="ECO:0000259" key="6">
    <source>
        <dbReference type="PROSITE" id="PS51094"/>
    </source>
</evidence>
<dbReference type="Proteomes" id="UP000013782">
    <property type="component" value="Unassembled WGS sequence"/>
</dbReference>
<protein>
    <submittedName>
        <fullName evidence="9">Uncharacterized protein</fullName>
    </submittedName>
</protein>
<dbReference type="PANTHER" id="PTHR30185">
    <property type="entry name" value="CRYPTIC BETA-GLUCOSIDE BGL OPERON ANTITERMINATOR"/>
    <property type="match status" value="1"/>
</dbReference>
<dbReference type="Pfam" id="PF00359">
    <property type="entry name" value="PTS_EIIA_2"/>
    <property type="match status" value="1"/>
</dbReference>
<dbReference type="InterPro" id="IPR050661">
    <property type="entry name" value="BglG_antiterminators"/>
</dbReference>
<dbReference type="SUPFAM" id="SSF63520">
    <property type="entry name" value="PTS-regulatory domain, PRD"/>
    <property type="match status" value="2"/>
</dbReference>
<dbReference type="InterPro" id="IPR016152">
    <property type="entry name" value="PTrfase/Anion_transptr"/>
</dbReference>
<dbReference type="CDD" id="cd00211">
    <property type="entry name" value="PTS_IIA_fru"/>
    <property type="match status" value="1"/>
</dbReference>
<evidence type="ECO:0000256" key="5">
    <source>
        <dbReference type="ARBA" id="ARBA00023163"/>
    </source>
</evidence>
<dbReference type="RefSeq" id="WP_010758645.1">
    <property type="nucleotide sequence ID" value="NZ_ASWD01000004.1"/>
</dbReference>
<feature type="domain" description="PRD" evidence="8">
    <location>
        <begin position="307"/>
        <end position="414"/>
    </location>
</feature>
<dbReference type="eggNOG" id="COG1762">
    <property type="taxonomic scope" value="Bacteria"/>
</dbReference>
<dbReference type="InterPro" id="IPR036095">
    <property type="entry name" value="PTS_EIIB-like_sf"/>
</dbReference>
<keyword evidence="5" id="KW-0804">Transcription</keyword>
<dbReference type="InterPro" id="IPR013196">
    <property type="entry name" value="HTH_11"/>
</dbReference>
<dbReference type="STRING" id="160454.RV10_GL001051"/>
<reference evidence="9 10" key="1">
    <citation type="submission" date="2013-02" db="EMBL/GenBank/DDBJ databases">
        <title>The Genome Sequence of Enterococcus pallens BAA-351.</title>
        <authorList>
            <consortium name="The Broad Institute Genome Sequencing Platform"/>
            <consortium name="The Broad Institute Genome Sequencing Center for Infectious Disease"/>
            <person name="Earl A.M."/>
            <person name="Gilmore M.S."/>
            <person name="Lebreton F."/>
            <person name="Walker B."/>
            <person name="Young S.K."/>
            <person name="Zeng Q."/>
            <person name="Gargeya S."/>
            <person name="Fitzgerald M."/>
            <person name="Haas B."/>
            <person name="Abouelleil A."/>
            <person name="Alvarado L."/>
            <person name="Arachchi H.M."/>
            <person name="Berlin A.M."/>
            <person name="Chapman S.B."/>
            <person name="Dewar J."/>
            <person name="Goldberg J."/>
            <person name="Griggs A."/>
            <person name="Gujja S."/>
            <person name="Hansen M."/>
            <person name="Howarth C."/>
            <person name="Imamovic A."/>
            <person name="Larimer J."/>
            <person name="McCowan C."/>
            <person name="Murphy C."/>
            <person name="Neiman D."/>
            <person name="Pearson M."/>
            <person name="Priest M."/>
            <person name="Roberts A."/>
            <person name="Saif S."/>
            <person name="Shea T."/>
            <person name="Sisk P."/>
            <person name="Sykes S."/>
            <person name="Wortman J."/>
            <person name="Nusbaum C."/>
            <person name="Birren B."/>
        </authorList>
    </citation>
    <scope>NUCLEOTIDE SEQUENCE [LARGE SCALE GENOMIC DNA]</scope>
    <source>
        <strain evidence="9 10">ATCC BAA-351</strain>
    </source>
</reference>
<dbReference type="InterPro" id="IPR013011">
    <property type="entry name" value="PTS_EIIB_2"/>
</dbReference>
<feature type="domain" description="PTS EIIA type-2" evidence="6">
    <location>
        <begin position="568"/>
        <end position="711"/>
    </location>
</feature>
<keyword evidence="2" id="KW-0677">Repeat</keyword>
<evidence type="ECO:0000256" key="1">
    <source>
        <dbReference type="ARBA" id="ARBA00022679"/>
    </source>
</evidence>
<dbReference type="Pfam" id="PF00874">
    <property type="entry name" value="PRD"/>
    <property type="match status" value="2"/>
</dbReference>
<evidence type="ECO:0000256" key="2">
    <source>
        <dbReference type="ARBA" id="ARBA00022737"/>
    </source>
</evidence>
<dbReference type="eggNOG" id="COG3711">
    <property type="taxonomic scope" value="Bacteria"/>
</dbReference>
<dbReference type="GO" id="GO:0003677">
    <property type="term" value="F:DNA binding"/>
    <property type="evidence" value="ECO:0007669"/>
    <property type="project" value="UniProtKB-KW"/>
</dbReference>
<dbReference type="Gene3D" id="3.40.50.2300">
    <property type="match status" value="1"/>
</dbReference>
<dbReference type="PATRIC" id="fig|1158607.3.peg.3668"/>
<evidence type="ECO:0000313" key="9">
    <source>
        <dbReference type="EMBL" id="EOH91132.1"/>
    </source>
</evidence>
<comment type="caution">
    <text evidence="9">The sequence shown here is derived from an EMBL/GenBank/DDBJ whole genome shotgun (WGS) entry which is preliminary data.</text>
</comment>
<dbReference type="SUPFAM" id="SSF52794">
    <property type="entry name" value="PTS system IIB component-like"/>
    <property type="match status" value="1"/>
</dbReference>
<dbReference type="InterPro" id="IPR036388">
    <property type="entry name" value="WH-like_DNA-bd_sf"/>
</dbReference>
<dbReference type="InterPro" id="IPR001034">
    <property type="entry name" value="DeoR_HTH"/>
</dbReference>
<keyword evidence="4" id="KW-0238">DNA-binding</keyword>
<proteinExistence type="predicted"/>
<dbReference type="InterPro" id="IPR011608">
    <property type="entry name" value="PRD"/>
</dbReference>
<dbReference type="PROSITE" id="PS00894">
    <property type="entry name" value="HTH_DEOR_1"/>
    <property type="match status" value="1"/>
</dbReference>
<keyword evidence="10" id="KW-1185">Reference proteome</keyword>
<dbReference type="InterPro" id="IPR036634">
    <property type="entry name" value="PRD_sf"/>
</dbReference>
<evidence type="ECO:0000256" key="4">
    <source>
        <dbReference type="ARBA" id="ARBA00023125"/>
    </source>
</evidence>
<organism evidence="9 10">
    <name type="scientific">Enterococcus pallens ATCC BAA-351</name>
    <dbReference type="NCBI Taxonomy" id="1158607"/>
    <lineage>
        <taxon>Bacteria</taxon>
        <taxon>Bacillati</taxon>
        <taxon>Bacillota</taxon>
        <taxon>Bacilli</taxon>
        <taxon>Lactobacillales</taxon>
        <taxon>Enterococcaceae</taxon>
        <taxon>Enterococcus</taxon>
    </lineage>
</organism>
<dbReference type="PANTHER" id="PTHR30185:SF18">
    <property type="entry name" value="TRANSCRIPTIONAL REGULATOR MTLR"/>
    <property type="match status" value="1"/>
</dbReference>
<keyword evidence="3" id="KW-0805">Transcription regulation</keyword>
<name>R2Q3I8_9ENTE</name>
<dbReference type="InterPro" id="IPR002178">
    <property type="entry name" value="PTS_EIIA_type-2_dom"/>
</dbReference>
<dbReference type="Pfam" id="PF08279">
    <property type="entry name" value="HTH_11"/>
    <property type="match status" value="1"/>
</dbReference>
<dbReference type="PROSITE" id="PS51094">
    <property type="entry name" value="PTS_EIIA_TYPE_2"/>
    <property type="match status" value="1"/>
</dbReference>
<evidence type="ECO:0000313" key="10">
    <source>
        <dbReference type="Proteomes" id="UP000013782"/>
    </source>
</evidence>
<accession>R2Q3I8</accession>
<dbReference type="InterPro" id="IPR018356">
    <property type="entry name" value="Tscrpt_reg_HTH_DeoR_CS"/>
</dbReference>
<dbReference type="PROSITE" id="PS51372">
    <property type="entry name" value="PRD_2"/>
    <property type="match status" value="2"/>
</dbReference>
<dbReference type="GO" id="GO:0009401">
    <property type="term" value="P:phosphoenolpyruvate-dependent sugar phosphotransferase system"/>
    <property type="evidence" value="ECO:0007669"/>
    <property type="project" value="InterPro"/>
</dbReference>
<dbReference type="HOGENOM" id="CLU_013442_1_0_9"/>
<dbReference type="GO" id="GO:0008982">
    <property type="term" value="F:protein-N(PI)-phosphohistidine-sugar phosphotransferase activity"/>
    <property type="evidence" value="ECO:0007669"/>
    <property type="project" value="InterPro"/>
</dbReference>
<feature type="domain" description="PTS EIIB type-2" evidence="7">
    <location>
        <begin position="420"/>
        <end position="509"/>
    </location>
</feature>
<keyword evidence="1" id="KW-0808">Transferase</keyword>
<dbReference type="Gene3D" id="1.10.1790.10">
    <property type="entry name" value="PRD domain"/>
    <property type="match status" value="2"/>
</dbReference>
<dbReference type="Pfam" id="PF08220">
    <property type="entry name" value="HTH_DeoR"/>
    <property type="match status" value="1"/>
</dbReference>
<dbReference type="PROSITE" id="PS51099">
    <property type="entry name" value="PTS_EIIB_TYPE_2"/>
    <property type="match status" value="1"/>
</dbReference>
<evidence type="ECO:0000259" key="7">
    <source>
        <dbReference type="PROSITE" id="PS51099"/>
    </source>
</evidence>
<evidence type="ECO:0000259" key="8">
    <source>
        <dbReference type="PROSITE" id="PS51372"/>
    </source>
</evidence>